<reference evidence="7" key="1">
    <citation type="submission" date="2014-01" db="EMBL/GenBank/DDBJ databases">
        <authorList>
            <person name="Aslett M."/>
        </authorList>
    </citation>
    <scope>NUCLEOTIDE SEQUENCE</scope>
</reference>
<organism evidence="7 8">
    <name type="scientific">Trichuris trichiura</name>
    <name type="common">Whipworm</name>
    <name type="synonym">Trichocephalus trichiurus</name>
    <dbReference type="NCBI Taxonomy" id="36087"/>
    <lineage>
        <taxon>Eukaryota</taxon>
        <taxon>Metazoa</taxon>
        <taxon>Ecdysozoa</taxon>
        <taxon>Nematoda</taxon>
        <taxon>Enoplea</taxon>
        <taxon>Dorylaimia</taxon>
        <taxon>Trichinellida</taxon>
        <taxon>Trichuridae</taxon>
        <taxon>Trichuris</taxon>
    </lineage>
</organism>
<keyword evidence="5" id="KW-0067">ATP-binding</keyword>
<dbReference type="PROSITE" id="PS50011">
    <property type="entry name" value="PROTEIN_KINASE_DOM"/>
    <property type="match status" value="1"/>
</dbReference>
<dbReference type="InterPro" id="IPR008271">
    <property type="entry name" value="Ser/Thr_kinase_AS"/>
</dbReference>
<dbReference type="AlphaFoldDB" id="A0A077ZCP9"/>
<protein>
    <submittedName>
        <fullName evidence="7">Pkinase domain containing protein</fullName>
    </submittedName>
</protein>
<keyword evidence="8" id="KW-1185">Reference proteome</keyword>
<evidence type="ECO:0000259" key="6">
    <source>
        <dbReference type="PROSITE" id="PS50011"/>
    </source>
</evidence>
<dbReference type="Gene3D" id="1.10.510.10">
    <property type="entry name" value="Transferase(Phosphotransferase) domain 1"/>
    <property type="match status" value="1"/>
</dbReference>
<evidence type="ECO:0000256" key="5">
    <source>
        <dbReference type="ARBA" id="ARBA00022840"/>
    </source>
</evidence>
<keyword evidence="1" id="KW-0723">Serine/threonine-protein kinase</keyword>
<dbReference type="PROSITE" id="PS00108">
    <property type="entry name" value="PROTEIN_KINASE_ST"/>
    <property type="match status" value="1"/>
</dbReference>
<dbReference type="InterPro" id="IPR011009">
    <property type="entry name" value="Kinase-like_dom_sf"/>
</dbReference>
<dbReference type="EMBL" id="HG806035">
    <property type="protein sequence ID" value="CDW56390.1"/>
    <property type="molecule type" value="Genomic_DNA"/>
</dbReference>
<dbReference type="SMART" id="SM00220">
    <property type="entry name" value="S_TKc"/>
    <property type="match status" value="1"/>
</dbReference>
<dbReference type="Pfam" id="PF00069">
    <property type="entry name" value="Pkinase"/>
    <property type="match status" value="1"/>
</dbReference>
<keyword evidence="4 7" id="KW-0418">Kinase</keyword>
<dbReference type="GO" id="GO:0005524">
    <property type="term" value="F:ATP binding"/>
    <property type="evidence" value="ECO:0007669"/>
    <property type="project" value="UniProtKB-KW"/>
</dbReference>
<keyword evidence="3" id="KW-0547">Nucleotide-binding</keyword>
<evidence type="ECO:0000256" key="3">
    <source>
        <dbReference type="ARBA" id="ARBA00022741"/>
    </source>
</evidence>
<dbReference type="PANTHER" id="PTHR24355:SF1">
    <property type="entry name" value="RIBOSOMAL PROTEIN S6 KINASE-RELATED PROTEIN"/>
    <property type="match status" value="1"/>
</dbReference>
<accession>A0A077ZCP9</accession>
<dbReference type="InterPro" id="IPR000719">
    <property type="entry name" value="Prot_kinase_dom"/>
</dbReference>
<evidence type="ECO:0000256" key="2">
    <source>
        <dbReference type="ARBA" id="ARBA00022679"/>
    </source>
</evidence>
<evidence type="ECO:0000256" key="4">
    <source>
        <dbReference type="ARBA" id="ARBA00022777"/>
    </source>
</evidence>
<dbReference type="Proteomes" id="UP000030665">
    <property type="component" value="Unassembled WGS sequence"/>
</dbReference>
<evidence type="ECO:0000313" key="8">
    <source>
        <dbReference type="Proteomes" id="UP000030665"/>
    </source>
</evidence>
<dbReference type="GO" id="GO:0004674">
    <property type="term" value="F:protein serine/threonine kinase activity"/>
    <property type="evidence" value="ECO:0007669"/>
    <property type="project" value="UniProtKB-KW"/>
</dbReference>
<reference evidence="7" key="2">
    <citation type="submission" date="2014-03" db="EMBL/GenBank/DDBJ databases">
        <title>The whipworm genome and dual-species transcriptomics of an intimate host-pathogen interaction.</title>
        <authorList>
            <person name="Foth B.J."/>
            <person name="Tsai I.J."/>
            <person name="Reid A.J."/>
            <person name="Bancroft A.J."/>
            <person name="Nichol S."/>
            <person name="Tracey A."/>
            <person name="Holroyd N."/>
            <person name="Cotton J.A."/>
            <person name="Stanley E.J."/>
            <person name="Zarowiecki M."/>
            <person name="Liu J.Z."/>
            <person name="Huckvale T."/>
            <person name="Cooper P.J."/>
            <person name="Grencis R.K."/>
            <person name="Berriman M."/>
        </authorList>
    </citation>
    <scope>NUCLEOTIDE SEQUENCE [LARGE SCALE GENOMIC DNA]</scope>
</reference>
<dbReference type="SUPFAM" id="SSF56112">
    <property type="entry name" value="Protein kinase-like (PK-like)"/>
    <property type="match status" value="1"/>
</dbReference>
<dbReference type="OrthoDB" id="3205605at2759"/>
<gene>
    <name evidence="7" type="ORF">TTRE_0000466801</name>
</gene>
<evidence type="ECO:0000313" key="7">
    <source>
        <dbReference type="EMBL" id="CDW56390.1"/>
    </source>
</evidence>
<dbReference type="STRING" id="36087.A0A077ZCP9"/>
<proteinExistence type="predicted"/>
<feature type="domain" description="Protein kinase" evidence="6">
    <location>
        <begin position="1"/>
        <end position="227"/>
    </location>
</feature>
<keyword evidence="2" id="KW-0808">Transferase</keyword>
<evidence type="ECO:0000256" key="1">
    <source>
        <dbReference type="ARBA" id="ARBA00022527"/>
    </source>
</evidence>
<name>A0A077ZCP9_TRITR</name>
<sequence>MFKDFALSGYLCKTTVTKVIGPVLHYISGYGDLYDYWRFESPLPPNAVKYWAVELGSALGMLSFKHSVYFLPMQRIMYSCQTFEEKWTRHYIHNNGVIYRDLKMENVVLDERAHVKLIDFGLAKWLKRGERTKTICGTLHYMAPETLTGLGYSHSADWWSLGVLLHTLVCGTYPFQVTDERKVKHFVGYRPPLILTFDLQQLLLKLLRFNPLCRLTDFFQYQNEPYFSNVSFQALLTGTLSPADEILNYQQSKLPVRKEMKDQSVAEEECIEDYMEEYATFMHQVQIDGVASGSA</sequence>
<dbReference type="PANTHER" id="PTHR24355">
    <property type="entry name" value="G PROTEIN-COUPLED RECEPTOR KINASE/RIBOSOMAL PROTEIN S6 KINASE"/>
    <property type="match status" value="1"/>
</dbReference>